<accession>A0A6J7A0R6</accession>
<dbReference type="InterPro" id="IPR023869">
    <property type="entry name" value="tRNA_Adeno_NH3ase_assoc_put"/>
</dbReference>
<dbReference type="AlphaFoldDB" id="A0A6J7A0R6"/>
<dbReference type="NCBIfam" id="TIGR03941">
    <property type="entry name" value="tRNA_deam_assoc"/>
    <property type="match status" value="1"/>
</dbReference>
<protein>
    <submittedName>
        <fullName evidence="1">Unannotated protein</fullName>
    </submittedName>
</protein>
<dbReference type="EMBL" id="CAFABG010000031">
    <property type="protein sequence ID" value="CAB4826413.1"/>
    <property type="molecule type" value="Genomic_DNA"/>
</dbReference>
<gene>
    <name evidence="1" type="ORF">UFOPK3181_00570</name>
    <name evidence="2" type="ORF">UFOPK3520_00519</name>
</gene>
<sequence length="183" mass="20100">MPEFDEELEDEIEEFDALDDVAQPILKVSGVTNELDIAVAAWHEDGRWTLGILPDPTDISQIITSLKSQQTNGGAIALISIDEEFFILIRVLGSHISLFLSDATCALDYPVAEELLEIADLPMPEDEDDANPIGHIEILSDLGMNGMEISALCDDSELFPDEQLEAIANRLGFGDQFAELLQL</sequence>
<reference evidence="1" key="1">
    <citation type="submission" date="2020-05" db="EMBL/GenBank/DDBJ databases">
        <authorList>
            <person name="Chiriac C."/>
            <person name="Salcher M."/>
            <person name="Ghai R."/>
            <person name="Kavagutti S V."/>
        </authorList>
    </citation>
    <scope>NUCLEOTIDE SEQUENCE</scope>
</reference>
<organism evidence="1">
    <name type="scientific">freshwater metagenome</name>
    <dbReference type="NCBI Taxonomy" id="449393"/>
    <lineage>
        <taxon>unclassified sequences</taxon>
        <taxon>metagenomes</taxon>
        <taxon>ecological metagenomes</taxon>
    </lineage>
</organism>
<proteinExistence type="predicted"/>
<evidence type="ECO:0000313" key="1">
    <source>
        <dbReference type="EMBL" id="CAB4826413.1"/>
    </source>
</evidence>
<dbReference type="EMBL" id="CAFBSF010000026">
    <property type="protein sequence ID" value="CAB5240098.1"/>
    <property type="molecule type" value="Genomic_DNA"/>
</dbReference>
<name>A0A6J7A0R6_9ZZZZ</name>
<evidence type="ECO:0000313" key="2">
    <source>
        <dbReference type="EMBL" id="CAB5240098.1"/>
    </source>
</evidence>